<dbReference type="EMBL" id="CM056813">
    <property type="protein sequence ID" value="KAJ8640730.1"/>
    <property type="molecule type" value="Genomic_DNA"/>
</dbReference>
<reference evidence="1 2" key="1">
    <citation type="journal article" date="2022" name="Hortic Res">
        <title>A haplotype resolved chromosomal level avocado genome allows analysis of novel avocado genes.</title>
        <authorList>
            <person name="Nath O."/>
            <person name="Fletcher S.J."/>
            <person name="Hayward A."/>
            <person name="Shaw L.M."/>
            <person name="Masouleh A.K."/>
            <person name="Furtado A."/>
            <person name="Henry R.J."/>
            <person name="Mitter N."/>
        </authorList>
    </citation>
    <scope>NUCLEOTIDE SEQUENCE [LARGE SCALE GENOMIC DNA]</scope>
    <source>
        <strain evidence="2">cv. Hass</strain>
    </source>
</reference>
<accession>A0ACC2M508</accession>
<keyword evidence="2" id="KW-1185">Reference proteome</keyword>
<evidence type="ECO:0000313" key="1">
    <source>
        <dbReference type="EMBL" id="KAJ8640730.1"/>
    </source>
</evidence>
<comment type="caution">
    <text evidence="1">The sequence shown here is derived from an EMBL/GenBank/DDBJ whole genome shotgun (WGS) entry which is preliminary data.</text>
</comment>
<gene>
    <name evidence="1" type="ORF">MRB53_017424</name>
</gene>
<evidence type="ECO:0000313" key="2">
    <source>
        <dbReference type="Proteomes" id="UP001234297"/>
    </source>
</evidence>
<name>A0ACC2M508_PERAE</name>
<proteinExistence type="predicted"/>
<dbReference type="Proteomes" id="UP001234297">
    <property type="component" value="Chromosome 5"/>
</dbReference>
<protein>
    <submittedName>
        <fullName evidence="1">Uncharacterized protein</fullName>
    </submittedName>
</protein>
<organism evidence="1 2">
    <name type="scientific">Persea americana</name>
    <name type="common">Avocado</name>
    <dbReference type="NCBI Taxonomy" id="3435"/>
    <lineage>
        <taxon>Eukaryota</taxon>
        <taxon>Viridiplantae</taxon>
        <taxon>Streptophyta</taxon>
        <taxon>Embryophyta</taxon>
        <taxon>Tracheophyta</taxon>
        <taxon>Spermatophyta</taxon>
        <taxon>Magnoliopsida</taxon>
        <taxon>Magnoliidae</taxon>
        <taxon>Laurales</taxon>
        <taxon>Lauraceae</taxon>
        <taxon>Persea</taxon>
    </lineage>
</organism>
<sequence>MVGSLCVYASICKHEGRWLLFPGSRVAWDGYSDCSDADLVAEQHIWAAVDPFAQKEAFNCVNGDVFKWKHLWRFLAGKLEMEWVDMVEEGRMGLVWWR</sequence>